<evidence type="ECO:0000313" key="3">
    <source>
        <dbReference type="Proteomes" id="UP001058003"/>
    </source>
</evidence>
<dbReference type="EMBL" id="CP073767">
    <property type="protein sequence ID" value="UWZ57789.1"/>
    <property type="molecule type" value="Genomic_DNA"/>
</dbReference>
<evidence type="ECO:0000313" key="2">
    <source>
        <dbReference type="EMBL" id="UWZ57789.1"/>
    </source>
</evidence>
<feature type="compositionally biased region" description="Basic and acidic residues" evidence="1">
    <location>
        <begin position="63"/>
        <end position="96"/>
    </location>
</feature>
<protein>
    <submittedName>
        <fullName evidence="2">Uncharacterized protein</fullName>
    </submittedName>
</protein>
<dbReference type="OrthoDB" id="3297626at2"/>
<reference evidence="2" key="1">
    <citation type="submission" date="2021-04" db="EMBL/GenBank/DDBJ databases">
        <title>Dactylosporangium aurantiacum NRRL B-8018 full assembly.</title>
        <authorList>
            <person name="Hartkoorn R.C."/>
            <person name="Beaudoing E."/>
            <person name="Hot D."/>
        </authorList>
    </citation>
    <scope>NUCLEOTIDE SEQUENCE</scope>
    <source>
        <strain evidence="2">NRRL B-8018</strain>
    </source>
</reference>
<feature type="region of interest" description="Disordered" evidence="1">
    <location>
        <begin position="56"/>
        <end position="109"/>
    </location>
</feature>
<name>A0A9Q9MID0_9ACTN</name>
<proteinExistence type="predicted"/>
<dbReference type="AlphaFoldDB" id="A0A9Q9MID0"/>
<dbReference type="KEGG" id="daur:Daura_17420"/>
<keyword evidence="3" id="KW-1185">Reference proteome</keyword>
<evidence type="ECO:0000256" key="1">
    <source>
        <dbReference type="SAM" id="MobiDB-lite"/>
    </source>
</evidence>
<sequence>MTSAAMQTPDGTWRVEVGGIGSVAWYRLVGPGVSRTVPSVGKLADVLGEVGVDLGDFVDADPAPERAERATETAERATETAERATETAGRAREHAGRAPQRGKRTREAA</sequence>
<organism evidence="2 3">
    <name type="scientific">Dactylosporangium aurantiacum</name>
    <dbReference type="NCBI Taxonomy" id="35754"/>
    <lineage>
        <taxon>Bacteria</taxon>
        <taxon>Bacillati</taxon>
        <taxon>Actinomycetota</taxon>
        <taxon>Actinomycetes</taxon>
        <taxon>Micromonosporales</taxon>
        <taxon>Micromonosporaceae</taxon>
        <taxon>Dactylosporangium</taxon>
    </lineage>
</organism>
<accession>A0A9Q9MID0</accession>
<feature type="compositionally biased region" description="Basic residues" evidence="1">
    <location>
        <begin position="100"/>
        <end position="109"/>
    </location>
</feature>
<gene>
    <name evidence="2" type="ORF">Daura_17420</name>
</gene>
<dbReference type="Proteomes" id="UP001058003">
    <property type="component" value="Chromosome"/>
</dbReference>
<dbReference type="RefSeq" id="WP_033360864.1">
    <property type="nucleotide sequence ID" value="NZ_CP073767.1"/>
</dbReference>